<dbReference type="Gene3D" id="1.25.10.10">
    <property type="entry name" value="Leucine-rich Repeat Variant"/>
    <property type="match status" value="3"/>
</dbReference>
<sequence>MAETAFAMMSSAQQAPTSGTSSILLSPAIARGLCDRSYEKRKAAALDLEHLLKQDRQSSEIVQLIAVLNSDFISSTQSNYRKGGLIGLAALAIGLGRYCDQYLDEILPPILLLMQDPENRCRYYACEALYNIAKISRGHVLKRFNAIYDGLCTLHADPDGDVRNGASLLDRLMKDIVTESDMFDITTFIPLLQDRMQIKDSAIRELNVGWIQVLDSVPDIDLLRYLPGILTGLLDMLSDSNAGIIASAEEVLSEFLNEISVSLPDTIELMIPVLVQQSSGDFPIVCKLMSLKWLESFVVLCKARLLPQYPSLINGLLSCMSETDHDGIRANAATISKAMMHQVKSSSDSFSYVEELLQQLSINLKMDNSLTKLTTLNWIEMLLQEHPDPFFKSINGLFPALIQTLSNPTDNVVQVTLSVLVTISRNPRYFDSVFTHVLDAFCANLILLKSRSGFIFKELCLLLDPRTVFSAIALLIPKRQEHNLEAINTIIQILNELLLTWDQLHNFRREVQNCLTQPDGKQLFESLFSAWIFNPVATLSLCLFCQSYDLASAVVCQYAEVQITVGFLLEIDRLVTLIESPVFVRLRLHLLEPHTYPTLIMALHGILMVLPSQGACFKYLATRLQSVSTLGALTFAPKSQLSVAKSQVFIDPTQHACFLDQFREVQKLYTSARLQALSERRIGSSAIVNLPLQ</sequence>
<dbReference type="InterPro" id="IPR021841">
    <property type="entry name" value="VAC14_Fig4p-bd"/>
</dbReference>
<accession>A0A0H5R5Q6</accession>
<keyword evidence="3" id="KW-0677">Repeat</keyword>
<dbReference type="InterPro" id="IPR016024">
    <property type="entry name" value="ARM-type_fold"/>
</dbReference>
<organism evidence="7">
    <name type="scientific">Spongospora subterranea</name>
    <dbReference type="NCBI Taxonomy" id="70186"/>
    <lineage>
        <taxon>Eukaryota</taxon>
        <taxon>Sar</taxon>
        <taxon>Rhizaria</taxon>
        <taxon>Endomyxa</taxon>
        <taxon>Phytomyxea</taxon>
        <taxon>Plasmodiophorida</taxon>
        <taxon>Plasmodiophoridae</taxon>
        <taxon>Spongospora</taxon>
    </lineage>
</organism>
<evidence type="ECO:0000313" key="7">
    <source>
        <dbReference type="EMBL" id="CRZ09463.1"/>
    </source>
</evidence>
<dbReference type="Pfam" id="PF11916">
    <property type="entry name" value="Vac14_Fig4_bd"/>
    <property type="match status" value="1"/>
</dbReference>
<evidence type="ECO:0000256" key="1">
    <source>
        <dbReference type="ARBA" id="ARBA00004308"/>
    </source>
</evidence>
<dbReference type="Pfam" id="PF12755">
    <property type="entry name" value="Vac14_Fab1_bd"/>
    <property type="match status" value="1"/>
</dbReference>
<dbReference type="PROSITE" id="PS50077">
    <property type="entry name" value="HEAT_REPEAT"/>
    <property type="match status" value="1"/>
</dbReference>
<dbReference type="InterPro" id="IPR026825">
    <property type="entry name" value="Vac14"/>
</dbReference>
<dbReference type="GO" id="GO:0006661">
    <property type="term" value="P:phosphatidylinositol biosynthetic process"/>
    <property type="evidence" value="ECO:0007669"/>
    <property type="project" value="InterPro"/>
</dbReference>
<dbReference type="EMBL" id="HACM01009021">
    <property type="protein sequence ID" value="CRZ09463.1"/>
    <property type="molecule type" value="Transcribed_RNA"/>
</dbReference>
<comment type="subcellular location">
    <subcellularLocation>
        <location evidence="1">Endomembrane system</location>
    </subcellularLocation>
</comment>
<dbReference type="GO" id="GO:0070772">
    <property type="term" value="C:PAS complex"/>
    <property type="evidence" value="ECO:0007669"/>
    <property type="project" value="InterPro"/>
</dbReference>
<dbReference type="AlphaFoldDB" id="A0A0H5R5Q6"/>
<proteinExistence type="inferred from homology"/>
<feature type="domain" description="Vacuolar protein 14 C-terminal Fig4-binding" evidence="6">
    <location>
        <begin position="447"/>
        <end position="627"/>
    </location>
</feature>
<reference evidence="7" key="1">
    <citation type="submission" date="2015-04" db="EMBL/GenBank/DDBJ databases">
        <title>The genome sequence of the plant pathogenic Rhizarian Plasmodiophora brassicae reveals insights in its biotrophic life cycle and the origin of chitin synthesis.</title>
        <authorList>
            <person name="Schwelm A."/>
            <person name="Fogelqvist J."/>
            <person name="Knaust A."/>
            <person name="Julke S."/>
            <person name="Lilja T."/>
            <person name="Dhandapani V."/>
            <person name="Bonilla-Rosso G."/>
            <person name="Karlsson M."/>
            <person name="Shevchenko A."/>
            <person name="Choi S.R."/>
            <person name="Kim H.G."/>
            <person name="Park J.Y."/>
            <person name="Lim Y.P."/>
            <person name="Ludwig-Muller J."/>
            <person name="Dixelius C."/>
        </authorList>
    </citation>
    <scope>NUCLEOTIDE SEQUENCE</scope>
    <source>
        <tissue evidence="7">Potato root galls</tissue>
    </source>
</reference>
<feature type="repeat" description="HEAT" evidence="5">
    <location>
        <begin position="106"/>
        <end position="144"/>
    </location>
</feature>
<evidence type="ECO:0000256" key="2">
    <source>
        <dbReference type="ARBA" id="ARBA00010225"/>
    </source>
</evidence>
<keyword evidence="4" id="KW-0472">Membrane</keyword>
<dbReference type="InterPro" id="IPR011989">
    <property type="entry name" value="ARM-like"/>
</dbReference>
<dbReference type="InterPro" id="IPR021133">
    <property type="entry name" value="HEAT_type_2"/>
</dbReference>
<evidence type="ECO:0000256" key="3">
    <source>
        <dbReference type="ARBA" id="ARBA00022737"/>
    </source>
</evidence>
<dbReference type="PANTHER" id="PTHR16023:SF0">
    <property type="entry name" value="PROTEIN VAC14 HOMOLOG"/>
    <property type="match status" value="1"/>
</dbReference>
<comment type="similarity">
    <text evidence="2">Belongs to the VAC14 family.</text>
</comment>
<dbReference type="SUPFAM" id="SSF48371">
    <property type="entry name" value="ARM repeat"/>
    <property type="match status" value="1"/>
</dbReference>
<dbReference type="GO" id="GO:0010008">
    <property type="term" value="C:endosome membrane"/>
    <property type="evidence" value="ECO:0007669"/>
    <property type="project" value="TreeGrafter"/>
</dbReference>
<name>A0A0H5R5Q6_9EUKA</name>
<evidence type="ECO:0000256" key="5">
    <source>
        <dbReference type="PROSITE-ProRule" id="PRU00103"/>
    </source>
</evidence>
<evidence type="ECO:0000256" key="4">
    <source>
        <dbReference type="ARBA" id="ARBA00023136"/>
    </source>
</evidence>
<evidence type="ECO:0000259" key="6">
    <source>
        <dbReference type="Pfam" id="PF11916"/>
    </source>
</evidence>
<dbReference type="PANTHER" id="PTHR16023">
    <property type="entry name" value="TAX1 BINDING PROTEIN-RELATED"/>
    <property type="match status" value="1"/>
</dbReference>
<protein>
    <recommendedName>
        <fullName evidence="6">Vacuolar protein 14 C-terminal Fig4-binding domain-containing protein</fullName>
    </recommendedName>
</protein>